<keyword evidence="2" id="KW-0540">Nuclease</keyword>
<dbReference type="InterPro" id="IPR003615">
    <property type="entry name" value="HNH_nuc"/>
</dbReference>
<proteinExistence type="predicted"/>
<evidence type="ECO:0000313" key="2">
    <source>
        <dbReference type="EMBL" id="MYM58812.1"/>
    </source>
</evidence>
<dbReference type="EMBL" id="WWEU01000002">
    <property type="protein sequence ID" value="MYM58812.1"/>
    <property type="molecule type" value="Genomic_DNA"/>
</dbReference>
<keyword evidence="2" id="KW-0378">Hydrolase</keyword>
<dbReference type="RefSeq" id="WP_160928049.1">
    <property type="nucleotide sequence ID" value="NZ_WWEU01000002.1"/>
</dbReference>
<dbReference type="GO" id="GO:0004519">
    <property type="term" value="F:endonuclease activity"/>
    <property type="evidence" value="ECO:0007669"/>
    <property type="project" value="UniProtKB-KW"/>
</dbReference>
<feature type="domain" description="HNH nuclease" evidence="1">
    <location>
        <begin position="209"/>
        <end position="260"/>
    </location>
</feature>
<organism evidence="2 3">
    <name type="scientific">Vibrio tetraodonis subsp. pristinus</name>
    <dbReference type="NCBI Taxonomy" id="2695891"/>
    <lineage>
        <taxon>Bacteria</taxon>
        <taxon>Pseudomonadati</taxon>
        <taxon>Pseudomonadota</taxon>
        <taxon>Gammaproteobacteria</taxon>
        <taxon>Vibrionales</taxon>
        <taxon>Vibrionaceae</taxon>
        <taxon>Vibrio</taxon>
    </lineage>
</organism>
<gene>
    <name evidence="2" type="ORF">GTG28_06215</name>
</gene>
<accession>A0A6L8M035</accession>
<reference evidence="2 3" key="1">
    <citation type="submission" date="2020-01" db="EMBL/GenBank/DDBJ databases">
        <title>Draft Genome Sequence of Vibrio sp. strain OCN044, Isolated from a Healthy Coral at Palmyra Atoll.</title>
        <authorList>
            <person name="Videau P."/>
            <person name="Loughran R."/>
            <person name="Esquivel A."/>
            <person name="Deadmond M."/>
            <person name="Paddock B.E."/>
            <person name="Saw J.H."/>
            <person name="Ushijima B."/>
        </authorList>
    </citation>
    <scope>NUCLEOTIDE SEQUENCE [LARGE SCALE GENOMIC DNA]</scope>
    <source>
        <strain evidence="2 3">OCN044</strain>
    </source>
</reference>
<comment type="caution">
    <text evidence="2">The sequence shown here is derived from an EMBL/GenBank/DDBJ whole genome shotgun (WGS) entry which is preliminary data.</text>
</comment>
<protein>
    <submittedName>
        <fullName evidence="2">HNH endonuclease</fullName>
    </submittedName>
</protein>
<dbReference type="Proteomes" id="UP000478571">
    <property type="component" value="Unassembled WGS sequence"/>
</dbReference>
<keyword evidence="3" id="KW-1185">Reference proteome</keyword>
<sequence>MYWWVNHKQTYKEEITGGYIWSPKTNANGARNQSYENMRQTRVGDIVFSFAFAEIRAAGEVIESCISATKPDDFGDKGSYWDNEGWLVKVDWMVFDKPFRPKDHIEQIRPYLPEKYSPIQKSGNGNQGCYLASISEDLAHTLFELASFEYDNTPYCLDSDPECEVREANVVDAIRLDRSITGTEKEQLITARKGQGRYRKNLERIETCCRVTGLKQKSFLIASHCKPWRDCNNQERLDGNNGLLLSPHIDKLFDKGWISFAQNGDLLVASEKVVSVLHVWGVKYPLNVGSFTEEQETYLSYHRLYCFSEEKI</sequence>
<dbReference type="Pfam" id="PF13391">
    <property type="entry name" value="HNH_2"/>
    <property type="match status" value="1"/>
</dbReference>
<name>A0A6L8M035_9VIBR</name>
<evidence type="ECO:0000313" key="3">
    <source>
        <dbReference type="Proteomes" id="UP000478571"/>
    </source>
</evidence>
<keyword evidence="2" id="KW-0255">Endonuclease</keyword>
<dbReference type="AlphaFoldDB" id="A0A6L8M035"/>
<evidence type="ECO:0000259" key="1">
    <source>
        <dbReference type="Pfam" id="PF13391"/>
    </source>
</evidence>